<dbReference type="Gene3D" id="2.130.10.10">
    <property type="entry name" value="YVTN repeat-like/Quinoprotein amine dehydrogenase"/>
    <property type="match status" value="1"/>
</dbReference>
<dbReference type="Gene3D" id="3.30.420.10">
    <property type="entry name" value="Ribonuclease H-like superfamily/Ribonuclease H"/>
    <property type="match status" value="1"/>
</dbReference>
<evidence type="ECO:0000313" key="11">
    <source>
        <dbReference type="EMBL" id="KAL1306166.1"/>
    </source>
</evidence>
<dbReference type="Pfam" id="PF13423">
    <property type="entry name" value="UCH_1"/>
    <property type="match status" value="1"/>
</dbReference>
<evidence type="ECO:0000256" key="5">
    <source>
        <dbReference type="ARBA" id="ARBA00022723"/>
    </source>
</evidence>
<dbReference type="InterPro" id="IPR036322">
    <property type="entry name" value="WD40_repeat_dom_sf"/>
</dbReference>
<dbReference type="InterPro" id="IPR012337">
    <property type="entry name" value="RNaseH-like_sf"/>
</dbReference>
<accession>A0ABR3PJ45</accession>
<comment type="subunit">
    <text evidence="8">Forms a heterotrimer with an asymmetric homodimer of the regulatory subunit PAN3 to form the poly(A)-nuclease (PAN) deadenylation complex.</text>
</comment>
<comment type="domain">
    <text evidence="8">The linker, or PAN3 interaction domain (PID), between the WD40 repeats and the pseudo-UCH domain mediates interaction with PAN3.</text>
</comment>
<comment type="catalytic activity">
    <reaction evidence="8">
        <text>Exonucleolytic cleavage of poly(A) to 5'-AMP.</text>
        <dbReference type="EC" id="3.1.13.4"/>
    </reaction>
</comment>
<dbReference type="InterPro" id="IPR015943">
    <property type="entry name" value="WD40/YVTN_repeat-like_dom_sf"/>
</dbReference>
<dbReference type="InterPro" id="IPR030843">
    <property type="entry name" value="PAN2"/>
</dbReference>
<feature type="domain" description="USP" evidence="10">
    <location>
        <begin position="489"/>
        <end position="825"/>
    </location>
</feature>
<comment type="similarity">
    <text evidence="8">Belongs to the peptidase C19 family. PAN2 subfamily.</text>
</comment>
<dbReference type="SUPFAM" id="SSF50978">
    <property type="entry name" value="WD40 repeat-like"/>
    <property type="match status" value="1"/>
</dbReference>
<reference evidence="11 12" key="1">
    <citation type="submission" date="2024-07" db="EMBL/GenBank/DDBJ databases">
        <title>Draft sequence of the Neodothiora populina.</title>
        <authorList>
            <person name="Drown D.D."/>
            <person name="Schuette U.S."/>
            <person name="Buechlein A.B."/>
            <person name="Rusch D.R."/>
            <person name="Winton L.W."/>
            <person name="Adams G.A."/>
        </authorList>
    </citation>
    <scope>NUCLEOTIDE SEQUENCE [LARGE SCALE GENOMIC DNA]</scope>
    <source>
        <strain evidence="11 12">CPC 39397</strain>
    </source>
</reference>
<dbReference type="SUPFAM" id="SSF53098">
    <property type="entry name" value="Ribonuclease H-like"/>
    <property type="match status" value="1"/>
</dbReference>
<evidence type="ECO:0000259" key="10">
    <source>
        <dbReference type="PROSITE" id="PS50235"/>
    </source>
</evidence>
<dbReference type="SMART" id="SM00479">
    <property type="entry name" value="EXOIII"/>
    <property type="match status" value="1"/>
</dbReference>
<feature type="binding site" evidence="8">
    <location>
        <position position="988"/>
    </location>
    <ligand>
        <name>a divalent metal cation</name>
        <dbReference type="ChEBI" id="CHEBI:60240"/>
        <note>catalytic</note>
    </ligand>
</feature>
<protein>
    <recommendedName>
        <fullName evidence="8">PAN2-PAN3 deadenylation complex catalytic subunit PAN2</fullName>
        <ecNumber evidence="8">3.1.13.4</ecNumber>
    </recommendedName>
    <alternativeName>
        <fullName evidence="8">PAB1P-dependent poly(A)-specific ribonuclease</fullName>
    </alternativeName>
    <alternativeName>
        <fullName evidence="8">Poly(A)-nuclease deadenylation complex subunit 2</fullName>
        <shortName evidence="8">PAN deadenylation complex subunit 2</shortName>
    </alternativeName>
</protein>
<evidence type="ECO:0000256" key="4">
    <source>
        <dbReference type="ARBA" id="ARBA00022722"/>
    </source>
</evidence>
<comment type="caution">
    <text evidence="11">The sequence shown here is derived from an EMBL/GenBank/DDBJ whole genome shotgun (WGS) entry which is preliminary data.</text>
</comment>
<dbReference type="InterPro" id="IPR048841">
    <property type="entry name" value="PAN2_N"/>
</dbReference>
<dbReference type="Pfam" id="PF00929">
    <property type="entry name" value="RNase_T"/>
    <property type="match status" value="1"/>
</dbReference>
<evidence type="ECO:0000313" key="12">
    <source>
        <dbReference type="Proteomes" id="UP001562354"/>
    </source>
</evidence>
<keyword evidence="5 8" id="KW-0479">Metal-binding</keyword>
<comment type="domain">
    <text evidence="8">Contains a pseudo-UCH domain. This ubiquitin C-terminal hydrolase (UCH)-like or ubiquitin specific protease (USP)-like domain is predicted to be catalytically inactive because it lacks the active site catalytic triad characteristic of thiol proteases, with residues at the equivalent structural positions that are incompatible with catalysis, and it cannot bind ubiquitin. It functions as a structural scaffold for intra- and intermolecular interactions in the complex.</text>
</comment>
<dbReference type="PROSITE" id="PS50235">
    <property type="entry name" value="USP_3"/>
    <property type="match status" value="1"/>
</dbReference>
<keyword evidence="3 8" id="KW-0507">mRNA processing</keyword>
<name>A0ABR3PJ45_9PEZI</name>
<evidence type="ECO:0000256" key="2">
    <source>
        <dbReference type="ARBA" id="ARBA00022574"/>
    </source>
</evidence>
<evidence type="ECO:0000256" key="3">
    <source>
        <dbReference type="ARBA" id="ARBA00022664"/>
    </source>
</evidence>
<dbReference type="PANTHER" id="PTHR15728:SF0">
    <property type="entry name" value="PAN2-PAN3 DEADENYLATION COMPLEX CATALYTIC SUBUNIT PAN2"/>
    <property type="match status" value="1"/>
</dbReference>
<sequence length="1134" mass="126736">METDWDEVSRILLPPPGPNAVHTPVTAFSFDSVQELLWAGNEYGRVTSFYGPELQRYTSYRGHASSEGAIRQILLCDKGVLSISSKSVHFAHRRGLTQWHIHVESMTDLSCMSFTSKGTNEVLVAGRQSTMYKLDIEKGVITSTIAAEAPYTLMKRGSQHICAATEDGHVHFLDPGSCKVLRNWRAHSGWINDMDVRSDLLVTCGYSQRQHSGYALDHLVNVFNLKILHPLPPVPFPPGAAFVRMHPRMSTTCLVASSAGLIYAIDIMNPDSPAMRHANIFDTHLLGMDLAPSGEALALADAQCIIHLWGSPAKIQFTEYASPTEFPDTAAPIPTLDFSPEVPLSVVGMPFYRDKLLSSWPSHVISEVGAPPAKIDPNILTTMKRSDIGGFAPFPRKTRRYQFEDTRAVQRAADTLAAPRFISERAKDDRIEGEGHRRMSEALEALGDLALDGTTRKEVPVMYRNVEIKYSKFGVDDFDFEYYNKTKYSGLETHIANSYANPLLQLLRFTPIIRNLALHHTATSCHYDNCILCEMGFLTDMLEKAAGLNCQASNFLKTLSSLSEAATLGLLEQHFTSNPLTVTIQAANRFLLRTFADNYRLRQARHMEQALNTGAITAIRCQHCANEMLKPGETLVHDLVYPPKTVKHHPRAPKPSFSQVLKQSVERQDQTRGWCDRCKRYQQLNTRKTINSIPKVMMINAAIHSPDHKQLWGTPGWLPAEIGVIIVGGQFFCYEGQDLKLHLQRGVYDIMVYELVGVVADINSGENQKSHLVSMINVAISNRDPTNTPNWHLFNDFLVRRTSPEEALRFDANWKLPSVLTYQAKAASHVIDDSWKENLDPSLLYHLPKGPHKQPDPSVLRPLQPSTEAPRPGTPVAIDAEFVALSRAEIDIKADGTRETVRPPRLGLARVSVLRGSGPHEELPFIDDYIAASEPVIDYLTAYSGISPGDLDRAVSKHNLVSLKTAYKKLWLLLNLGVVFVGHGLPKDFRTINIHVPRAQVVDTVDLFSHRLRSQRRLSLRFLAWYLLKEEIQQDGEKGHDSVEDARTALKLWRKYEEFVDAGIFESILEEIFDRGRETNFKPPSAIKIDDGIWRPETPGNGQKSAPGTPVRRVVGLATGTSTPIRGAYGSPLR</sequence>
<dbReference type="InterPro" id="IPR036397">
    <property type="entry name" value="RNaseH_sf"/>
</dbReference>
<dbReference type="InterPro" id="IPR028881">
    <property type="entry name" value="PAN2_UCH_dom"/>
</dbReference>
<evidence type="ECO:0000256" key="7">
    <source>
        <dbReference type="ARBA" id="ARBA00022839"/>
    </source>
</evidence>
<keyword evidence="2" id="KW-0853">WD repeat</keyword>
<dbReference type="Pfam" id="PF20770">
    <property type="entry name" value="PAN2_N"/>
    <property type="match status" value="1"/>
</dbReference>
<dbReference type="Gene3D" id="3.90.70.10">
    <property type="entry name" value="Cysteine proteinases"/>
    <property type="match status" value="1"/>
</dbReference>
<dbReference type="RefSeq" id="XP_069202439.1">
    <property type="nucleotide sequence ID" value="XM_069343889.1"/>
</dbReference>
<dbReference type="CDD" id="cd06143">
    <property type="entry name" value="PAN2_exo"/>
    <property type="match status" value="1"/>
</dbReference>
<organism evidence="11 12">
    <name type="scientific">Neodothiora populina</name>
    <dbReference type="NCBI Taxonomy" id="2781224"/>
    <lineage>
        <taxon>Eukaryota</taxon>
        <taxon>Fungi</taxon>
        <taxon>Dikarya</taxon>
        <taxon>Ascomycota</taxon>
        <taxon>Pezizomycotina</taxon>
        <taxon>Dothideomycetes</taxon>
        <taxon>Dothideomycetidae</taxon>
        <taxon>Dothideales</taxon>
        <taxon>Dothioraceae</taxon>
        <taxon>Neodothiora</taxon>
    </lineage>
</organism>
<keyword evidence="1 8" id="KW-0963">Cytoplasm</keyword>
<dbReference type="InterPro" id="IPR050785">
    <property type="entry name" value="PAN2-PAN3_catalytic_subunit"/>
</dbReference>
<evidence type="ECO:0000256" key="6">
    <source>
        <dbReference type="ARBA" id="ARBA00022801"/>
    </source>
</evidence>
<dbReference type="InterPro" id="IPR028889">
    <property type="entry name" value="USP"/>
</dbReference>
<evidence type="ECO:0000256" key="1">
    <source>
        <dbReference type="ARBA" id="ARBA00022490"/>
    </source>
</evidence>
<dbReference type="InterPro" id="IPR038765">
    <property type="entry name" value="Papain-like_cys_pep_sf"/>
</dbReference>
<feature type="binding site" evidence="8">
    <location>
        <position position="1045"/>
    </location>
    <ligand>
        <name>a divalent metal cation</name>
        <dbReference type="ChEBI" id="CHEBI:60240"/>
        <note>catalytic</note>
    </ligand>
</feature>
<gene>
    <name evidence="8" type="primary">PAN2</name>
    <name evidence="11" type="ORF">AAFC00_004273</name>
</gene>
<dbReference type="EMBL" id="JBFMKM010000005">
    <property type="protein sequence ID" value="KAL1306166.1"/>
    <property type="molecule type" value="Genomic_DNA"/>
</dbReference>
<dbReference type="EC" id="3.1.13.4" evidence="8"/>
<dbReference type="Proteomes" id="UP001562354">
    <property type="component" value="Unassembled WGS sequence"/>
</dbReference>
<feature type="binding site" evidence="8">
    <location>
        <position position="881"/>
    </location>
    <ligand>
        <name>a divalent metal cation</name>
        <dbReference type="ChEBI" id="CHEBI:60240"/>
        <note>catalytic</note>
    </ligand>
</feature>
<keyword evidence="12" id="KW-1185">Reference proteome</keyword>
<dbReference type="HAMAP" id="MF_03182">
    <property type="entry name" value="PAN2"/>
    <property type="match status" value="1"/>
</dbReference>
<comment type="subcellular location">
    <subcellularLocation>
        <location evidence="8">Cytoplasm</location>
    </subcellularLocation>
</comment>
<feature type="region of interest" description="Disordered" evidence="9">
    <location>
        <begin position="1092"/>
        <end position="1134"/>
    </location>
</feature>
<dbReference type="SUPFAM" id="SSF54001">
    <property type="entry name" value="Cysteine proteinases"/>
    <property type="match status" value="1"/>
</dbReference>
<dbReference type="PANTHER" id="PTHR15728">
    <property type="entry name" value="DEADENYLATION COMPLEX CATALYTIC SUBUNIT PAN2"/>
    <property type="match status" value="1"/>
</dbReference>
<keyword evidence="6 8" id="KW-0378">Hydrolase</keyword>
<feature type="region of interest" description="Disordered" evidence="9">
    <location>
        <begin position="848"/>
        <end position="872"/>
    </location>
</feature>
<evidence type="ECO:0000256" key="8">
    <source>
        <dbReference type="HAMAP-Rule" id="MF_03182"/>
    </source>
</evidence>
<proteinExistence type="inferred from homology"/>
<dbReference type="GeneID" id="95977973"/>
<keyword evidence="7 8" id="KW-0269">Exonuclease</keyword>
<comment type="activity regulation">
    <text evidence="8">Positively regulated by the regulatory subunit PAN3.</text>
</comment>
<comment type="caution">
    <text evidence="8">Lacks conserved residue(s) required for the propagation of feature annotation.</text>
</comment>
<keyword evidence="4 8" id="KW-0540">Nuclease</keyword>
<comment type="function">
    <text evidence="8">Catalytic subunit of the poly(A)-nuclease (PAN) deadenylation complex, one of two cytoplasmic mRNA deadenylases involved in mRNA turnover. PAN specifically shortens poly(A) tails of RNA and the activity is stimulated by poly(A)-binding protein PAB1. PAN deadenylation is followed by rapid degradation of the shortened mRNA tails by the CCR4-NOT complex. Deadenylated mRNAs are then degraded by two alternative mechanisms, namely exosome-mediated 3'-5' exonucleolytic degradation, or deadenlyation-dependent mRNA decaping and subsequent 5'-3' exonucleolytic degradation by XRN1. May also be involved in post-transcriptional maturation of mRNA poly(A) tails.</text>
</comment>
<dbReference type="InterPro" id="IPR013520">
    <property type="entry name" value="Ribonucl_H"/>
</dbReference>
<feature type="binding site" evidence="8">
    <location>
        <position position="879"/>
    </location>
    <ligand>
        <name>a divalent metal cation</name>
        <dbReference type="ChEBI" id="CHEBI:60240"/>
        <note>catalytic</note>
    </ligand>
</feature>
<evidence type="ECO:0000256" key="9">
    <source>
        <dbReference type="SAM" id="MobiDB-lite"/>
    </source>
</evidence>
<comment type="cofactor">
    <cofactor evidence="8">
        <name>a divalent metal cation</name>
        <dbReference type="ChEBI" id="CHEBI:60240"/>
    </cofactor>
    <text evidence="8">Binds 2 metal cations per subunit in the catalytic exonuclease domain.</text>
</comment>